<feature type="domain" description="RNA polymerase sigma factor 70 region 4 type 2" evidence="8">
    <location>
        <begin position="123"/>
        <end position="174"/>
    </location>
</feature>
<keyword evidence="4" id="KW-0238">DNA-binding</keyword>
<dbReference type="AlphaFoldDB" id="A0A1E8CNR3"/>
<dbReference type="InterPro" id="IPR039425">
    <property type="entry name" value="RNA_pol_sigma-70-like"/>
</dbReference>
<dbReference type="PANTHER" id="PTHR43133:SF8">
    <property type="entry name" value="RNA POLYMERASE SIGMA FACTOR HI_1459-RELATED"/>
    <property type="match status" value="1"/>
</dbReference>
<feature type="domain" description="RNA polymerase sigma-70 region 2" evidence="7">
    <location>
        <begin position="28"/>
        <end position="94"/>
    </location>
</feature>
<dbReference type="EMBL" id="MASR01000001">
    <property type="protein sequence ID" value="OFE14126.1"/>
    <property type="molecule type" value="Genomic_DNA"/>
</dbReference>
<dbReference type="InterPro" id="IPR014284">
    <property type="entry name" value="RNA_pol_sigma-70_dom"/>
</dbReference>
<evidence type="ECO:0000256" key="5">
    <source>
        <dbReference type="ARBA" id="ARBA00023163"/>
    </source>
</evidence>
<keyword evidence="2" id="KW-0805">Transcription regulation</keyword>
<dbReference type="PANTHER" id="PTHR43133">
    <property type="entry name" value="RNA POLYMERASE ECF-TYPE SIGMA FACTO"/>
    <property type="match status" value="1"/>
</dbReference>
<name>A0A1E8CNR3_9GAMM</name>
<evidence type="ECO:0000256" key="1">
    <source>
        <dbReference type="ARBA" id="ARBA00010641"/>
    </source>
</evidence>
<dbReference type="InterPro" id="IPR007627">
    <property type="entry name" value="RNA_pol_sigma70_r2"/>
</dbReference>
<keyword evidence="10" id="KW-1185">Reference proteome</keyword>
<evidence type="ECO:0000256" key="3">
    <source>
        <dbReference type="ARBA" id="ARBA00023082"/>
    </source>
</evidence>
<gene>
    <name evidence="9" type="ORF">PHACT_11935</name>
</gene>
<evidence type="ECO:0000313" key="10">
    <source>
        <dbReference type="Proteomes" id="UP000175669"/>
    </source>
</evidence>
<keyword evidence="5" id="KW-0804">Transcription</keyword>
<dbReference type="GO" id="GO:0006352">
    <property type="term" value="P:DNA-templated transcription initiation"/>
    <property type="evidence" value="ECO:0007669"/>
    <property type="project" value="InterPro"/>
</dbReference>
<comment type="similarity">
    <text evidence="1">Belongs to the sigma-70 factor family. ECF subfamily.</text>
</comment>
<dbReference type="SUPFAM" id="SSF88946">
    <property type="entry name" value="Sigma2 domain of RNA polymerase sigma factors"/>
    <property type="match status" value="1"/>
</dbReference>
<evidence type="ECO:0000256" key="2">
    <source>
        <dbReference type="ARBA" id="ARBA00023015"/>
    </source>
</evidence>
<feature type="compositionally biased region" description="Polar residues" evidence="6">
    <location>
        <begin position="176"/>
        <end position="185"/>
    </location>
</feature>
<evidence type="ECO:0008006" key="11">
    <source>
        <dbReference type="Google" id="ProtNLM"/>
    </source>
</evidence>
<accession>A0A1E8CNR3</accession>
<dbReference type="Proteomes" id="UP000175669">
    <property type="component" value="Unassembled WGS sequence"/>
</dbReference>
<dbReference type="InterPro" id="IPR036388">
    <property type="entry name" value="WH-like_DNA-bd_sf"/>
</dbReference>
<dbReference type="InterPro" id="IPR013324">
    <property type="entry name" value="RNA_pol_sigma_r3/r4-like"/>
</dbReference>
<dbReference type="CDD" id="cd06171">
    <property type="entry name" value="Sigma70_r4"/>
    <property type="match status" value="1"/>
</dbReference>
<evidence type="ECO:0000256" key="6">
    <source>
        <dbReference type="SAM" id="MobiDB-lite"/>
    </source>
</evidence>
<evidence type="ECO:0000259" key="8">
    <source>
        <dbReference type="Pfam" id="PF08281"/>
    </source>
</evidence>
<dbReference type="SUPFAM" id="SSF88659">
    <property type="entry name" value="Sigma3 and sigma4 domains of RNA polymerase sigma factors"/>
    <property type="match status" value="1"/>
</dbReference>
<evidence type="ECO:0000256" key="4">
    <source>
        <dbReference type="ARBA" id="ARBA00023125"/>
    </source>
</evidence>
<dbReference type="Pfam" id="PF04542">
    <property type="entry name" value="Sigma70_r2"/>
    <property type="match status" value="1"/>
</dbReference>
<dbReference type="Gene3D" id="1.10.1740.10">
    <property type="match status" value="1"/>
</dbReference>
<dbReference type="STRING" id="1524254.PHACT_11935"/>
<feature type="region of interest" description="Disordered" evidence="6">
    <location>
        <begin position="175"/>
        <end position="195"/>
    </location>
</feature>
<protein>
    <recommendedName>
        <fullName evidence="11">RNA polymerase subunit sigma-24</fullName>
    </recommendedName>
</protein>
<dbReference type="Gene3D" id="1.10.10.10">
    <property type="entry name" value="Winged helix-like DNA-binding domain superfamily/Winged helix DNA-binding domain"/>
    <property type="match status" value="1"/>
</dbReference>
<proteinExistence type="inferred from homology"/>
<reference evidence="10" key="1">
    <citation type="submission" date="2016-07" db="EMBL/GenBank/DDBJ databases">
        <authorList>
            <person name="Florea S."/>
            <person name="Webb J.S."/>
            <person name="Jaromczyk J."/>
            <person name="Schardl C.L."/>
        </authorList>
    </citation>
    <scope>NUCLEOTIDE SEQUENCE [LARGE SCALE GENOMIC DNA]</scope>
    <source>
        <strain evidence="10">KCTC 42131</strain>
    </source>
</reference>
<dbReference type="InterPro" id="IPR013249">
    <property type="entry name" value="RNA_pol_sigma70_r4_t2"/>
</dbReference>
<dbReference type="GO" id="GO:0016987">
    <property type="term" value="F:sigma factor activity"/>
    <property type="evidence" value="ECO:0007669"/>
    <property type="project" value="UniProtKB-KW"/>
</dbReference>
<sequence length="195" mass="21747">MTDSEALEKTLILRTLGGRDDSAYGQLVIMHQSRVRALLRRLCGNVDSADDLAQEVFVIAHQKLPSYKGQGRFGAWLCSIAYRQFLQSYRQQRRERDVQLDYQAWQAATLATTAPDDNAGQIDLERALLNLPSVESAAITLNMTLGYSHQEVAAVMQLPLGTVKSHIRRGLEKLKQQLSSPTEQGPATVHREQSA</sequence>
<dbReference type="InterPro" id="IPR013325">
    <property type="entry name" value="RNA_pol_sigma_r2"/>
</dbReference>
<organism evidence="9 10">
    <name type="scientific">Pseudohongiella acticola</name>
    <dbReference type="NCBI Taxonomy" id="1524254"/>
    <lineage>
        <taxon>Bacteria</taxon>
        <taxon>Pseudomonadati</taxon>
        <taxon>Pseudomonadota</taxon>
        <taxon>Gammaproteobacteria</taxon>
        <taxon>Pseudomonadales</taxon>
        <taxon>Pseudohongiellaceae</taxon>
        <taxon>Pseudohongiella</taxon>
    </lineage>
</organism>
<dbReference type="NCBIfam" id="TIGR02937">
    <property type="entry name" value="sigma70-ECF"/>
    <property type="match status" value="1"/>
</dbReference>
<evidence type="ECO:0000313" key="9">
    <source>
        <dbReference type="EMBL" id="OFE14126.1"/>
    </source>
</evidence>
<keyword evidence="3" id="KW-0731">Sigma factor</keyword>
<dbReference type="GO" id="GO:0003677">
    <property type="term" value="F:DNA binding"/>
    <property type="evidence" value="ECO:0007669"/>
    <property type="project" value="UniProtKB-KW"/>
</dbReference>
<evidence type="ECO:0000259" key="7">
    <source>
        <dbReference type="Pfam" id="PF04542"/>
    </source>
</evidence>
<dbReference type="Pfam" id="PF08281">
    <property type="entry name" value="Sigma70_r4_2"/>
    <property type="match status" value="1"/>
</dbReference>
<comment type="caution">
    <text evidence="9">The sequence shown here is derived from an EMBL/GenBank/DDBJ whole genome shotgun (WGS) entry which is preliminary data.</text>
</comment>